<dbReference type="EMBL" id="JBANRG010000072">
    <property type="protein sequence ID" value="KAK7439527.1"/>
    <property type="molecule type" value="Genomic_DNA"/>
</dbReference>
<reference evidence="2 3" key="1">
    <citation type="submission" date="2024-01" db="EMBL/GenBank/DDBJ databases">
        <title>A draft genome for the cacao thread blight pathogen Marasmiellus scandens.</title>
        <authorList>
            <person name="Baruah I.K."/>
            <person name="Leung J."/>
            <person name="Bukari Y."/>
            <person name="Amoako-Attah I."/>
            <person name="Meinhardt L.W."/>
            <person name="Bailey B.A."/>
            <person name="Cohen S.P."/>
        </authorList>
    </citation>
    <scope>NUCLEOTIDE SEQUENCE [LARGE SCALE GENOMIC DNA]</scope>
    <source>
        <strain evidence="2 3">GH-19</strain>
    </source>
</reference>
<comment type="caution">
    <text evidence="2">The sequence shown here is derived from an EMBL/GenBank/DDBJ whole genome shotgun (WGS) entry which is preliminary data.</text>
</comment>
<protein>
    <recommendedName>
        <fullName evidence="4">BTB domain-containing protein</fullName>
    </recommendedName>
</protein>
<accession>A0ABR1IVY5</accession>
<name>A0ABR1IVY5_9AGAR</name>
<evidence type="ECO:0000313" key="2">
    <source>
        <dbReference type="EMBL" id="KAK7439527.1"/>
    </source>
</evidence>
<sequence length="295" mass="33475">MSNSASSQQAEGKSSQGNAEKVSKRFGSDSSNDTIIFRSSDNVLFYIQPKHLEVYAEGFPLARNTSLTAPDEHTQGKKEVISLKEKSTTLELLFQFMIPESPPDLEFLGFKQLLDLAEASEKYVVYGARRICALHLRDFVSTNTEKVFTFAAKHNHPSLLFALAPFLVMKPLEEIGHLLPPDVLVPWGIYQANFLKITNNIANVCYINTELHKDRWHSKAMAVREKILQDPSKLSSFRTLLETETSIICDCTEHCNPFKEWRDKICKEINDSQSIKDISLKYQQKKYGNKLPGTV</sequence>
<feature type="compositionally biased region" description="Polar residues" evidence="1">
    <location>
        <begin position="1"/>
        <end position="18"/>
    </location>
</feature>
<evidence type="ECO:0008006" key="4">
    <source>
        <dbReference type="Google" id="ProtNLM"/>
    </source>
</evidence>
<dbReference type="Proteomes" id="UP001498398">
    <property type="component" value="Unassembled WGS sequence"/>
</dbReference>
<evidence type="ECO:0000256" key="1">
    <source>
        <dbReference type="SAM" id="MobiDB-lite"/>
    </source>
</evidence>
<keyword evidence="3" id="KW-1185">Reference proteome</keyword>
<gene>
    <name evidence="2" type="ORF">VKT23_017456</name>
</gene>
<feature type="region of interest" description="Disordered" evidence="1">
    <location>
        <begin position="1"/>
        <end position="29"/>
    </location>
</feature>
<proteinExistence type="predicted"/>
<evidence type="ECO:0000313" key="3">
    <source>
        <dbReference type="Proteomes" id="UP001498398"/>
    </source>
</evidence>
<organism evidence="2 3">
    <name type="scientific">Marasmiellus scandens</name>
    <dbReference type="NCBI Taxonomy" id="2682957"/>
    <lineage>
        <taxon>Eukaryota</taxon>
        <taxon>Fungi</taxon>
        <taxon>Dikarya</taxon>
        <taxon>Basidiomycota</taxon>
        <taxon>Agaricomycotina</taxon>
        <taxon>Agaricomycetes</taxon>
        <taxon>Agaricomycetidae</taxon>
        <taxon>Agaricales</taxon>
        <taxon>Marasmiineae</taxon>
        <taxon>Omphalotaceae</taxon>
        <taxon>Marasmiellus</taxon>
    </lineage>
</organism>